<dbReference type="PANTHER" id="PTHR30579">
    <property type="entry name" value="TRANSCRIPTIONAL REGULATOR"/>
    <property type="match status" value="1"/>
</dbReference>
<feature type="region of interest" description="Disordered" evidence="5">
    <location>
        <begin position="281"/>
        <end position="308"/>
    </location>
</feature>
<dbReference type="RefSeq" id="WP_083526609.1">
    <property type="nucleotide sequence ID" value="NZ_BCNT01000006.1"/>
</dbReference>
<dbReference type="InterPro" id="IPR000847">
    <property type="entry name" value="LysR_HTH_N"/>
</dbReference>
<dbReference type="Gene3D" id="1.10.10.10">
    <property type="entry name" value="Winged helix-like DNA-binding domain superfamily/Winged helix DNA-binding domain"/>
    <property type="match status" value="1"/>
</dbReference>
<protein>
    <submittedName>
        <fullName evidence="7">LysR family transcriptional regulator</fullName>
    </submittedName>
</protein>
<dbReference type="InterPro" id="IPR036390">
    <property type="entry name" value="WH_DNA-bd_sf"/>
</dbReference>
<feature type="domain" description="HTH lysR-type" evidence="6">
    <location>
        <begin position="1"/>
        <end position="58"/>
    </location>
</feature>
<sequence>MDIDLARTFLEIADSGSFVAAAERLHLTQTAISARVRTLEQQLGRPLFVRNKAGARLTPAGERFVRHAASLVQGWERARQHVALPPGREQVISVGGEPSIWHPLLADWLVWMHHVCPEVALRADVDVPARLLDRVEDGSLDMAVLYSPPQRPRLVCELLLEEKLVMVTSSADGRLDPARYIHVDWGPGFAASHRAAFPDLPHAPVTISLGPLALTYLLTVGGAGYFRSGTVAPFIASGQLFAVHHAPQFSHSVCAVYAAEHDEEALSRARQGLRMIARQQMQEPPGPIPPITARPATVPSRSAMPAQS</sequence>
<keyword evidence="2" id="KW-0805">Transcription regulation</keyword>
<comment type="similarity">
    <text evidence="1">Belongs to the LysR transcriptional regulatory family.</text>
</comment>
<keyword evidence="4" id="KW-0804">Transcription</keyword>
<evidence type="ECO:0000256" key="3">
    <source>
        <dbReference type="ARBA" id="ARBA00023125"/>
    </source>
</evidence>
<name>A0ABW5US68_9BURK</name>
<gene>
    <name evidence="7" type="ORF">ACFSW6_19620</name>
</gene>
<evidence type="ECO:0000313" key="7">
    <source>
        <dbReference type="EMBL" id="MFD2756288.1"/>
    </source>
</evidence>
<evidence type="ECO:0000256" key="2">
    <source>
        <dbReference type="ARBA" id="ARBA00023015"/>
    </source>
</evidence>
<dbReference type="Pfam" id="PF00126">
    <property type="entry name" value="HTH_1"/>
    <property type="match status" value="1"/>
</dbReference>
<dbReference type="CDD" id="cd05466">
    <property type="entry name" value="PBP2_LTTR_substrate"/>
    <property type="match status" value="1"/>
</dbReference>
<organism evidence="7 8">
    <name type="scientific">Comamonas terrae</name>
    <dbReference type="NCBI Taxonomy" id="673548"/>
    <lineage>
        <taxon>Bacteria</taxon>
        <taxon>Pseudomonadati</taxon>
        <taxon>Pseudomonadota</taxon>
        <taxon>Betaproteobacteria</taxon>
        <taxon>Burkholderiales</taxon>
        <taxon>Comamonadaceae</taxon>
        <taxon>Comamonas</taxon>
    </lineage>
</organism>
<evidence type="ECO:0000313" key="8">
    <source>
        <dbReference type="Proteomes" id="UP001597463"/>
    </source>
</evidence>
<dbReference type="PROSITE" id="PS50931">
    <property type="entry name" value="HTH_LYSR"/>
    <property type="match status" value="1"/>
</dbReference>
<dbReference type="SUPFAM" id="SSF46785">
    <property type="entry name" value="Winged helix' DNA-binding domain"/>
    <property type="match status" value="1"/>
</dbReference>
<comment type="caution">
    <text evidence="7">The sequence shown here is derived from an EMBL/GenBank/DDBJ whole genome shotgun (WGS) entry which is preliminary data.</text>
</comment>
<proteinExistence type="inferred from homology"/>
<reference evidence="8" key="1">
    <citation type="journal article" date="2019" name="Int. J. Syst. Evol. Microbiol.">
        <title>The Global Catalogue of Microorganisms (GCM) 10K type strain sequencing project: providing services to taxonomists for standard genome sequencing and annotation.</title>
        <authorList>
            <consortium name="The Broad Institute Genomics Platform"/>
            <consortium name="The Broad Institute Genome Sequencing Center for Infectious Disease"/>
            <person name="Wu L."/>
            <person name="Ma J."/>
        </authorList>
    </citation>
    <scope>NUCLEOTIDE SEQUENCE [LARGE SCALE GENOMIC DNA]</scope>
    <source>
        <strain evidence="8">TISTR 1906</strain>
    </source>
</reference>
<evidence type="ECO:0000259" key="6">
    <source>
        <dbReference type="PROSITE" id="PS50931"/>
    </source>
</evidence>
<dbReference type="PANTHER" id="PTHR30579:SF8">
    <property type="entry name" value="HTH-TYPE TRANSCRIPTIONAL REGULATOR HDFR"/>
    <property type="match status" value="1"/>
</dbReference>
<keyword evidence="8" id="KW-1185">Reference proteome</keyword>
<evidence type="ECO:0000256" key="1">
    <source>
        <dbReference type="ARBA" id="ARBA00009437"/>
    </source>
</evidence>
<dbReference type="SUPFAM" id="SSF53850">
    <property type="entry name" value="Periplasmic binding protein-like II"/>
    <property type="match status" value="1"/>
</dbReference>
<dbReference type="Gene3D" id="3.40.190.10">
    <property type="entry name" value="Periplasmic binding protein-like II"/>
    <property type="match status" value="1"/>
</dbReference>
<dbReference type="Proteomes" id="UP001597463">
    <property type="component" value="Unassembled WGS sequence"/>
</dbReference>
<evidence type="ECO:0000256" key="4">
    <source>
        <dbReference type="ARBA" id="ARBA00023163"/>
    </source>
</evidence>
<dbReference type="InterPro" id="IPR005119">
    <property type="entry name" value="LysR_subst-bd"/>
</dbReference>
<keyword evidence="3" id="KW-0238">DNA-binding</keyword>
<dbReference type="Pfam" id="PF03466">
    <property type="entry name" value="LysR_substrate"/>
    <property type="match status" value="1"/>
</dbReference>
<accession>A0ABW5US68</accession>
<dbReference type="InterPro" id="IPR050176">
    <property type="entry name" value="LTTR"/>
</dbReference>
<dbReference type="InterPro" id="IPR036388">
    <property type="entry name" value="WH-like_DNA-bd_sf"/>
</dbReference>
<evidence type="ECO:0000256" key="5">
    <source>
        <dbReference type="SAM" id="MobiDB-lite"/>
    </source>
</evidence>
<dbReference type="EMBL" id="JBHUMV010000010">
    <property type="protein sequence ID" value="MFD2756288.1"/>
    <property type="molecule type" value="Genomic_DNA"/>
</dbReference>
<dbReference type="PRINTS" id="PR00039">
    <property type="entry name" value="HTHLYSR"/>
</dbReference>